<dbReference type="PANTHER" id="PTHR30562">
    <property type="entry name" value="UVRC/OXIDOREDUCTASE"/>
    <property type="match status" value="1"/>
</dbReference>
<dbReference type="STRING" id="1802312.A3C06_03465"/>
<proteinExistence type="predicted"/>
<evidence type="ECO:0008006" key="5">
    <source>
        <dbReference type="Google" id="ProtNLM"/>
    </source>
</evidence>
<comment type="caution">
    <text evidence="3">The sequence shown here is derived from an EMBL/GenBank/DDBJ whole genome shotgun (WGS) entry which is preliminary data.</text>
</comment>
<dbReference type="Proteomes" id="UP000177565">
    <property type="component" value="Unassembled WGS sequence"/>
</dbReference>
<accession>A0A1G2MUG1</accession>
<dbReference type="AlphaFoldDB" id="A0A1G2MUG1"/>
<name>A0A1G2MUG1_9BACT</name>
<dbReference type="InterPro" id="IPR038476">
    <property type="entry name" value="UvrC_RNase_H_dom_sf"/>
</dbReference>
<dbReference type="GO" id="GO:0006289">
    <property type="term" value="P:nucleotide-excision repair"/>
    <property type="evidence" value="ECO:0007669"/>
    <property type="project" value="InterPro"/>
</dbReference>
<dbReference type="SUPFAM" id="SSF46600">
    <property type="entry name" value="C-terminal UvrC-binding domain of UvrB"/>
    <property type="match status" value="1"/>
</dbReference>
<dbReference type="InterPro" id="IPR001162">
    <property type="entry name" value="UvrC_RNase_H_dom"/>
</dbReference>
<dbReference type="Gene3D" id="3.30.420.340">
    <property type="entry name" value="UvrC, RNAse H endonuclease domain"/>
    <property type="match status" value="1"/>
</dbReference>
<dbReference type="InterPro" id="IPR000305">
    <property type="entry name" value="GIY-YIG_endonuc"/>
</dbReference>
<reference evidence="3 4" key="1">
    <citation type="journal article" date="2016" name="Nat. Commun.">
        <title>Thousands of microbial genomes shed light on interconnected biogeochemical processes in an aquifer system.</title>
        <authorList>
            <person name="Anantharaman K."/>
            <person name="Brown C.T."/>
            <person name="Hug L.A."/>
            <person name="Sharon I."/>
            <person name="Castelle C.J."/>
            <person name="Probst A.J."/>
            <person name="Thomas B.C."/>
            <person name="Singh A."/>
            <person name="Wilkins M.J."/>
            <person name="Karaoz U."/>
            <person name="Brodie E.L."/>
            <person name="Williams K.H."/>
            <person name="Hubbard S.S."/>
            <person name="Banfield J.F."/>
        </authorList>
    </citation>
    <scope>NUCLEOTIDE SEQUENCE [LARGE SCALE GENOMIC DNA]</scope>
</reference>
<dbReference type="GO" id="GO:0009381">
    <property type="term" value="F:excinuclease ABC activity"/>
    <property type="evidence" value="ECO:0007669"/>
    <property type="project" value="InterPro"/>
</dbReference>
<dbReference type="SUPFAM" id="SSF82771">
    <property type="entry name" value="GIY-YIG endonuclease"/>
    <property type="match status" value="1"/>
</dbReference>
<dbReference type="Gene3D" id="3.40.1440.10">
    <property type="entry name" value="GIY-YIG endonuclease"/>
    <property type="match status" value="1"/>
</dbReference>
<organism evidence="3 4">
    <name type="scientific">Candidatus Taylorbacteria bacterium RIFCSPHIGHO2_02_FULL_46_13</name>
    <dbReference type="NCBI Taxonomy" id="1802312"/>
    <lineage>
        <taxon>Bacteria</taxon>
        <taxon>Candidatus Tayloriibacteriota</taxon>
    </lineage>
</organism>
<gene>
    <name evidence="3" type="ORF">A3C06_03465</name>
</gene>
<dbReference type="Pfam" id="PF02151">
    <property type="entry name" value="UVR"/>
    <property type="match status" value="1"/>
</dbReference>
<dbReference type="InterPro" id="IPR050066">
    <property type="entry name" value="UvrABC_protein_C"/>
</dbReference>
<dbReference type="SMART" id="SM00465">
    <property type="entry name" value="GIYc"/>
    <property type="match status" value="1"/>
</dbReference>
<dbReference type="CDD" id="cd10434">
    <property type="entry name" value="GIY-YIG_UvrC_Cho"/>
    <property type="match status" value="1"/>
</dbReference>
<dbReference type="InterPro" id="IPR001943">
    <property type="entry name" value="UVR_dom"/>
</dbReference>
<dbReference type="PANTHER" id="PTHR30562:SF1">
    <property type="entry name" value="UVRABC SYSTEM PROTEIN C"/>
    <property type="match status" value="1"/>
</dbReference>
<evidence type="ECO:0000313" key="3">
    <source>
        <dbReference type="EMBL" id="OHA27473.1"/>
    </source>
</evidence>
<dbReference type="InterPro" id="IPR035901">
    <property type="entry name" value="GIY-YIG_endonuc_sf"/>
</dbReference>
<dbReference type="Pfam" id="PF08459">
    <property type="entry name" value="UvrC_RNaseH_dom"/>
    <property type="match status" value="1"/>
</dbReference>
<feature type="domain" description="UvrC family homology region profile" evidence="2">
    <location>
        <begin position="238"/>
        <end position="387"/>
    </location>
</feature>
<protein>
    <recommendedName>
        <fullName evidence="5">Excinuclease ABC subunit C</fullName>
    </recommendedName>
</protein>
<sequence length="446" mass="50383">MKSQGLKKLALPNKSGVYFFLGKNRPSRTRGRRRPASNGASNILYIGRATSLRDRVRSYFGKDLNETRGPKIVKMVEDARSIDHRETDSVLEAVLLEADLIRKFKPPYNSDDKDDKSFNCVVITDDDFPRVLIVRKRNLEPKFLSASSKPKALSPKLLAVYGPFPEGGKLIVALKIIRKIFPFRDKCVPYDEQLKKQEGKALARSAFRPFGCFNRQIGLCPGVCTGEISQKEYGKTITNIKRLFEGKKSAIIKSLMQDMKAYAKAQQFEKASQVKRTLFALQHIEDVALLAETPRHSHILENMRIEAYDIAHTSGKETVGVMTVVRGAFPDKSAYRMFTVKSAPAGDDVRALKEILERRFTHPEWGVPDLVVVDGGQAQLNVARDVLSRTGSSTGLVSVVKDERHQPSHFLGDAQYIAKFRRGILLANREAHRFAISFHRRRRDRI</sequence>
<dbReference type="InterPro" id="IPR047296">
    <property type="entry name" value="GIY-YIG_UvrC_Cho"/>
</dbReference>
<evidence type="ECO:0000259" key="1">
    <source>
        <dbReference type="PROSITE" id="PS50164"/>
    </source>
</evidence>
<evidence type="ECO:0000313" key="4">
    <source>
        <dbReference type="Proteomes" id="UP000177565"/>
    </source>
</evidence>
<dbReference type="InterPro" id="IPR036876">
    <property type="entry name" value="UVR_dom_sf"/>
</dbReference>
<evidence type="ECO:0000259" key="2">
    <source>
        <dbReference type="PROSITE" id="PS50165"/>
    </source>
</evidence>
<dbReference type="EMBL" id="MHRQ01000001">
    <property type="protein sequence ID" value="OHA27473.1"/>
    <property type="molecule type" value="Genomic_DNA"/>
</dbReference>
<dbReference type="GO" id="GO:0009380">
    <property type="term" value="C:excinuclease repair complex"/>
    <property type="evidence" value="ECO:0007669"/>
    <property type="project" value="TreeGrafter"/>
</dbReference>
<dbReference type="PROSITE" id="PS50164">
    <property type="entry name" value="GIY_YIG"/>
    <property type="match status" value="1"/>
</dbReference>
<feature type="domain" description="GIY-YIG" evidence="1">
    <location>
        <begin position="13"/>
        <end position="110"/>
    </location>
</feature>
<dbReference type="PROSITE" id="PS50165">
    <property type="entry name" value="UVRC"/>
    <property type="match status" value="1"/>
</dbReference>